<reference evidence="1 2" key="1">
    <citation type="journal article" date="2015" name="Genome Biol. Evol.">
        <title>Phylogenomic analyses indicate that early fungi evolved digesting cell walls of algal ancestors of land plants.</title>
        <authorList>
            <person name="Chang Y."/>
            <person name="Wang S."/>
            <person name="Sekimoto S."/>
            <person name="Aerts A.L."/>
            <person name="Choi C."/>
            <person name="Clum A."/>
            <person name="LaButti K.M."/>
            <person name="Lindquist E.A."/>
            <person name="Yee Ngan C."/>
            <person name="Ohm R.A."/>
            <person name="Salamov A.A."/>
            <person name="Grigoriev I.V."/>
            <person name="Spatafora J.W."/>
            <person name="Berbee M.L."/>
        </authorList>
    </citation>
    <scope>NUCLEOTIDE SEQUENCE [LARGE SCALE GENOMIC DNA]</scope>
    <source>
        <strain evidence="1 2">NRRL 28638</strain>
    </source>
</reference>
<organism evidence="1 2">
    <name type="scientific">Conidiobolus coronatus (strain ATCC 28846 / CBS 209.66 / NRRL 28638)</name>
    <name type="common">Delacroixia coronata</name>
    <dbReference type="NCBI Taxonomy" id="796925"/>
    <lineage>
        <taxon>Eukaryota</taxon>
        <taxon>Fungi</taxon>
        <taxon>Fungi incertae sedis</taxon>
        <taxon>Zoopagomycota</taxon>
        <taxon>Entomophthoromycotina</taxon>
        <taxon>Entomophthoromycetes</taxon>
        <taxon>Entomophthorales</taxon>
        <taxon>Ancylistaceae</taxon>
        <taxon>Conidiobolus</taxon>
    </lineage>
</organism>
<protein>
    <submittedName>
        <fullName evidence="1">Uncharacterized protein</fullName>
    </submittedName>
</protein>
<dbReference type="Gene3D" id="3.30.559.10">
    <property type="entry name" value="Chloramphenicol acetyltransferase-like domain"/>
    <property type="match status" value="1"/>
</dbReference>
<dbReference type="EMBL" id="KQ964440">
    <property type="protein sequence ID" value="KXN73223.1"/>
    <property type="molecule type" value="Genomic_DNA"/>
</dbReference>
<evidence type="ECO:0000313" key="2">
    <source>
        <dbReference type="Proteomes" id="UP000070444"/>
    </source>
</evidence>
<evidence type="ECO:0000313" key="1">
    <source>
        <dbReference type="EMBL" id="KXN73223.1"/>
    </source>
</evidence>
<gene>
    <name evidence="1" type="ORF">CONCODRAFT_3894</name>
</gene>
<accession>A0A137PDY4</accession>
<dbReference type="InterPro" id="IPR023213">
    <property type="entry name" value="CAT-like_dom_sf"/>
</dbReference>
<keyword evidence="2" id="KW-1185">Reference proteome</keyword>
<proteinExistence type="predicted"/>
<dbReference type="Proteomes" id="UP000070444">
    <property type="component" value="Unassembled WGS sequence"/>
</dbReference>
<dbReference type="AlphaFoldDB" id="A0A137PDY4"/>
<sequence>MRWDQYIGIERRNEFTAAGFPMVDIPLGCPYLASWPPIPKLILLNPPDAAQSPIVYSKQYLLPQSKIQHLKEKITAEFWRAIASIRLHPPNSTSSLIRPTNIRSFESPPIPPNSFGNFVMTRHTSLSALVLINLYLIPLSPRYASNYKYFAELPSDTACTMNFYSYATTDVFINSWKRFTTLANFDFGFEPNSFVLLPPASYSVIILLPTLPPEPPGVIAHVRLPPDQLKELPNDQGTFSEILSKNRISGNYRGRIDHFLKKRSRIIPSNPLFPGFYKAVVIKDAQVIVAIKELNNSKVTNKFDKFEKYEKSDALQSIIVTSILESFGLVLGTSHSFEAEKNIPRSNSSTKESTRKTRFPIRPENKLQSEERQLGIERSRDIRPLIVLSLHRYLRLDFFVVLGRPSFRVARRKRVGARVSV</sequence>
<name>A0A137PDY4_CONC2</name>